<keyword evidence="2" id="KW-1185">Reference proteome</keyword>
<dbReference type="Proteomes" id="UP001595882">
    <property type="component" value="Unassembled WGS sequence"/>
</dbReference>
<comment type="caution">
    <text evidence="1">The sequence shown here is derived from an EMBL/GenBank/DDBJ whole genome shotgun (WGS) entry which is preliminary data.</text>
</comment>
<dbReference type="InterPro" id="IPR036514">
    <property type="entry name" value="SGNH_hydro_sf"/>
</dbReference>
<dbReference type="Gene3D" id="3.40.50.1110">
    <property type="entry name" value="SGNH hydrolase"/>
    <property type="match status" value="1"/>
</dbReference>
<reference evidence="2" key="1">
    <citation type="journal article" date="2019" name="Int. J. Syst. Evol. Microbiol.">
        <title>The Global Catalogue of Microorganisms (GCM) 10K type strain sequencing project: providing services to taxonomists for standard genome sequencing and annotation.</title>
        <authorList>
            <consortium name="The Broad Institute Genomics Platform"/>
            <consortium name="The Broad Institute Genome Sequencing Center for Infectious Disease"/>
            <person name="Wu L."/>
            <person name="Ma J."/>
        </authorList>
    </citation>
    <scope>NUCLEOTIDE SEQUENCE [LARGE SCALE GENOMIC DNA]</scope>
    <source>
        <strain evidence="2">CCUG 37865</strain>
    </source>
</reference>
<accession>A0ABV8WRD9</accession>
<proteinExistence type="predicted"/>
<name>A0ABV8WRD9_9BACI</name>
<sequence>MANRTVNGDGTTTTGKTVDYSLYDLVTIAAGTNEFKLDVPLGTLSKIGDLLMAFKAPLNAKS</sequence>
<gene>
    <name evidence="1" type="ORF">ACFOY7_02765</name>
</gene>
<dbReference type="RefSeq" id="WP_390249194.1">
    <property type="nucleotide sequence ID" value="NZ_JBHSDT010000002.1"/>
</dbReference>
<dbReference type="EMBL" id="JBHSDT010000002">
    <property type="protein sequence ID" value="MFC4402019.1"/>
    <property type="molecule type" value="Genomic_DNA"/>
</dbReference>
<protein>
    <submittedName>
        <fullName evidence="1">Uncharacterized protein</fullName>
    </submittedName>
</protein>
<organism evidence="1 2">
    <name type="scientific">Gracilibacillus xinjiangensis</name>
    <dbReference type="NCBI Taxonomy" id="1193282"/>
    <lineage>
        <taxon>Bacteria</taxon>
        <taxon>Bacillati</taxon>
        <taxon>Bacillota</taxon>
        <taxon>Bacilli</taxon>
        <taxon>Bacillales</taxon>
        <taxon>Bacillaceae</taxon>
        <taxon>Gracilibacillus</taxon>
    </lineage>
</organism>
<evidence type="ECO:0000313" key="2">
    <source>
        <dbReference type="Proteomes" id="UP001595882"/>
    </source>
</evidence>
<evidence type="ECO:0000313" key="1">
    <source>
        <dbReference type="EMBL" id="MFC4402019.1"/>
    </source>
</evidence>